<dbReference type="Proteomes" id="UP001446871">
    <property type="component" value="Unassembled WGS sequence"/>
</dbReference>
<evidence type="ECO:0000313" key="3">
    <source>
        <dbReference type="Proteomes" id="UP001446871"/>
    </source>
</evidence>
<name>A0ABR1UNP3_9PEZI</name>
<feature type="domain" description="2EXR" evidence="1">
    <location>
        <begin position="3"/>
        <end position="83"/>
    </location>
</feature>
<protein>
    <recommendedName>
        <fullName evidence="1">2EXR domain-containing protein</fullName>
    </recommendedName>
</protein>
<evidence type="ECO:0000313" key="2">
    <source>
        <dbReference type="EMBL" id="KAK8059646.1"/>
    </source>
</evidence>
<proteinExistence type="predicted"/>
<sequence length="342" mass="40518">MAFQCFPRLPCELRIMIFKEALRNETQHRLIVLSEANRPRGLTWNTRVHPFTDLVSPFLSVNRVSRDVAQRFFTCKLAVYEVPQKATELSSPDDDVYWTRKASTWFQEMASLKVTREEYPEYRGMLYPNLERDIVTTAKKVIKWRIAYWRATAIWNRLSALGPRHYITEALGETDRFMVRRHLVVAPKPGGTRTMRFSYLCTNDISLRKVVPGHWADFYWQVHRFLGLTERLELDCRSDTVEDEFLRDRAANRDRLLSWPAYEIRRWSSGMYDASPFYGARTACREVYVQDGKLVQPGFWPGLGDRLRYWVYVARGCMWFAAVQSWYRTYLDMFARLGMHQL</sequence>
<reference evidence="2 3" key="1">
    <citation type="submission" date="2023-01" db="EMBL/GenBank/DDBJ databases">
        <title>Analysis of 21 Apiospora genomes using comparative genomics revels a genus with tremendous synthesis potential of carbohydrate active enzymes and secondary metabolites.</title>
        <authorList>
            <person name="Sorensen T."/>
        </authorList>
    </citation>
    <scope>NUCLEOTIDE SEQUENCE [LARGE SCALE GENOMIC DNA]</scope>
    <source>
        <strain evidence="2 3">CBS 83171</strain>
    </source>
</reference>
<dbReference type="InterPro" id="IPR045518">
    <property type="entry name" value="2EXR"/>
</dbReference>
<accession>A0ABR1UNP3</accession>
<dbReference type="Pfam" id="PF20150">
    <property type="entry name" value="2EXR"/>
    <property type="match status" value="1"/>
</dbReference>
<comment type="caution">
    <text evidence="2">The sequence shown here is derived from an EMBL/GenBank/DDBJ whole genome shotgun (WGS) entry which is preliminary data.</text>
</comment>
<dbReference type="EMBL" id="JAQQWM010000006">
    <property type="protein sequence ID" value="KAK8059646.1"/>
    <property type="molecule type" value="Genomic_DNA"/>
</dbReference>
<gene>
    <name evidence="2" type="ORF">PG996_009576</name>
</gene>
<keyword evidence="3" id="KW-1185">Reference proteome</keyword>
<evidence type="ECO:0000259" key="1">
    <source>
        <dbReference type="Pfam" id="PF20150"/>
    </source>
</evidence>
<organism evidence="2 3">
    <name type="scientific">Apiospora saccharicola</name>
    <dbReference type="NCBI Taxonomy" id="335842"/>
    <lineage>
        <taxon>Eukaryota</taxon>
        <taxon>Fungi</taxon>
        <taxon>Dikarya</taxon>
        <taxon>Ascomycota</taxon>
        <taxon>Pezizomycotina</taxon>
        <taxon>Sordariomycetes</taxon>
        <taxon>Xylariomycetidae</taxon>
        <taxon>Amphisphaeriales</taxon>
        <taxon>Apiosporaceae</taxon>
        <taxon>Apiospora</taxon>
    </lineage>
</organism>